<evidence type="ECO:0000256" key="8">
    <source>
        <dbReference type="SAM" id="Phobius"/>
    </source>
</evidence>
<dbReference type="FunFam" id="1.10.3730.20:FF:000001">
    <property type="entry name" value="Quaternary ammonium compound resistance transporter SugE"/>
    <property type="match status" value="1"/>
</dbReference>
<evidence type="ECO:0000256" key="1">
    <source>
        <dbReference type="ARBA" id="ARBA00004651"/>
    </source>
</evidence>
<evidence type="ECO:0000256" key="4">
    <source>
        <dbReference type="ARBA" id="ARBA00022692"/>
    </source>
</evidence>
<comment type="similarity">
    <text evidence="7">Belongs to the drug/metabolite transporter (DMT) superfamily. Small multidrug resistance (SMR) (TC 2.A.7.1) family.</text>
</comment>
<evidence type="ECO:0000256" key="7">
    <source>
        <dbReference type="RuleBase" id="RU003942"/>
    </source>
</evidence>
<keyword evidence="5 8" id="KW-1133">Transmembrane helix</keyword>
<comment type="subcellular location">
    <subcellularLocation>
        <location evidence="1 7">Cell membrane</location>
        <topology evidence="1 7">Multi-pass membrane protein</topology>
    </subcellularLocation>
</comment>
<gene>
    <name evidence="9" type="ORF">BCM02_10110</name>
</gene>
<dbReference type="InterPro" id="IPR037185">
    <property type="entry name" value="EmrE-like"/>
</dbReference>
<name>A0A5S5CJF7_9BACL</name>
<dbReference type="PANTHER" id="PTHR30561:SF1">
    <property type="entry name" value="MULTIDRUG TRANSPORTER EMRE"/>
    <property type="match status" value="1"/>
</dbReference>
<keyword evidence="3" id="KW-1003">Cell membrane</keyword>
<evidence type="ECO:0000256" key="6">
    <source>
        <dbReference type="ARBA" id="ARBA00023136"/>
    </source>
</evidence>
<evidence type="ECO:0000256" key="2">
    <source>
        <dbReference type="ARBA" id="ARBA00022448"/>
    </source>
</evidence>
<feature type="transmembrane region" description="Helical" evidence="8">
    <location>
        <begin position="35"/>
        <end position="56"/>
    </location>
</feature>
<dbReference type="AlphaFoldDB" id="A0A5S5CJF7"/>
<keyword evidence="4 7" id="KW-0812">Transmembrane</keyword>
<dbReference type="InterPro" id="IPR000390">
    <property type="entry name" value="Small_drug/metabolite_transptr"/>
</dbReference>
<feature type="transmembrane region" description="Helical" evidence="8">
    <location>
        <begin position="63"/>
        <end position="84"/>
    </location>
</feature>
<dbReference type="Proteomes" id="UP000323257">
    <property type="component" value="Unassembled WGS sequence"/>
</dbReference>
<proteinExistence type="inferred from homology"/>
<dbReference type="InterPro" id="IPR045324">
    <property type="entry name" value="Small_multidrug_res"/>
</dbReference>
<dbReference type="EMBL" id="VNHS01000001">
    <property type="protein sequence ID" value="TYP78895.1"/>
    <property type="molecule type" value="Genomic_DNA"/>
</dbReference>
<dbReference type="Pfam" id="PF00893">
    <property type="entry name" value="Multi_Drug_Res"/>
    <property type="match status" value="1"/>
</dbReference>
<sequence length="113" mass="12098">MKADAAWGWMYLALAIGLELSGTVAMKYSAGFSRLWPSVLMFAFYGASFTCLNFALKTINVSIAYAIWSGVGIVLITLAGFVLFKQPLPWTSMIWVGVIVAGIVGLNMSAGGH</sequence>
<evidence type="ECO:0000256" key="5">
    <source>
        <dbReference type="ARBA" id="ARBA00022989"/>
    </source>
</evidence>
<comment type="caution">
    <text evidence="9">The sequence shown here is derived from an EMBL/GenBank/DDBJ whole genome shotgun (WGS) entry which is preliminary data.</text>
</comment>
<accession>A0A5S5CJF7</accession>
<evidence type="ECO:0000313" key="9">
    <source>
        <dbReference type="EMBL" id="TYP78895.1"/>
    </source>
</evidence>
<feature type="transmembrane region" description="Helical" evidence="8">
    <location>
        <begin position="90"/>
        <end position="110"/>
    </location>
</feature>
<organism evidence="9 10">
    <name type="scientific">Paenibacillus methanolicus</name>
    <dbReference type="NCBI Taxonomy" id="582686"/>
    <lineage>
        <taxon>Bacteria</taxon>
        <taxon>Bacillati</taxon>
        <taxon>Bacillota</taxon>
        <taxon>Bacilli</taxon>
        <taxon>Bacillales</taxon>
        <taxon>Paenibacillaceae</taxon>
        <taxon>Paenibacillus</taxon>
    </lineage>
</organism>
<dbReference type="RefSeq" id="WP_148927029.1">
    <property type="nucleotide sequence ID" value="NZ_VNHS01000001.1"/>
</dbReference>
<evidence type="ECO:0000256" key="3">
    <source>
        <dbReference type="ARBA" id="ARBA00022475"/>
    </source>
</evidence>
<dbReference type="GO" id="GO:0022857">
    <property type="term" value="F:transmembrane transporter activity"/>
    <property type="evidence" value="ECO:0007669"/>
    <property type="project" value="InterPro"/>
</dbReference>
<dbReference type="PANTHER" id="PTHR30561">
    <property type="entry name" value="SMR FAMILY PROTON-DEPENDENT DRUG EFFLUX TRANSPORTER SUGE"/>
    <property type="match status" value="1"/>
</dbReference>
<keyword evidence="10" id="KW-1185">Reference proteome</keyword>
<keyword evidence="2" id="KW-0813">Transport</keyword>
<dbReference type="Gene3D" id="1.10.3730.20">
    <property type="match status" value="1"/>
</dbReference>
<reference evidence="9 10" key="1">
    <citation type="submission" date="2019-07" db="EMBL/GenBank/DDBJ databases">
        <title>Genomic Encyclopedia of Type Strains, Phase III (KMG-III): the genomes of soil and plant-associated and newly described type strains.</title>
        <authorList>
            <person name="Whitman W."/>
        </authorList>
    </citation>
    <scope>NUCLEOTIDE SEQUENCE [LARGE SCALE GENOMIC DNA]</scope>
    <source>
        <strain evidence="9 10">BL24</strain>
    </source>
</reference>
<feature type="transmembrane region" description="Helical" evidence="8">
    <location>
        <begin position="7"/>
        <end position="29"/>
    </location>
</feature>
<dbReference type="GO" id="GO:0005886">
    <property type="term" value="C:plasma membrane"/>
    <property type="evidence" value="ECO:0007669"/>
    <property type="project" value="UniProtKB-SubCell"/>
</dbReference>
<dbReference type="SUPFAM" id="SSF103481">
    <property type="entry name" value="Multidrug resistance efflux transporter EmrE"/>
    <property type="match status" value="1"/>
</dbReference>
<protein>
    <submittedName>
        <fullName evidence="9">Small multidrug resistance pump</fullName>
    </submittedName>
</protein>
<evidence type="ECO:0000313" key="10">
    <source>
        <dbReference type="Proteomes" id="UP000323257"/>
    </source>
</evidence>
<dbReference type="OrthoDB" id="21828at2"/>
<keyword evidence="6 8" id="KW-0472">Membrane</keyword>